<dbReference type="SMART" id="SM00240">
    <property type="entry name" value="FHA"/>
    <property type="match status" value="1"/>
</dbReference>
<dbReference type="Gene3D" id="2.60.200.20">
    <property type="match status" value="1"/>
</dbReference>
<dbReference type="PROSITE" id="PS50006">
    <property type="entry name" value="FHA_DOMAIN"/>
    <property type="match status" value="1"/>
</dbReference>
<evidence type="ECO:0000256" key="5">
    <source>
        <dbReference type="ARBA" id="ARBA00012483"/>
    </source>
</evidence>
<keyword evidence="12" id="KW-0833">Ubl conjugation pathway</keyword>
<evidence type="ECO:0000256" key="10">
    <source>
        <dbReference type="ARBA" id="ARBA00022771"/>
    </source>
</evidence>
<evidence type="ECO:0000256" key="1">
    <source>
        <dbReference type="ARBA" id="ARBA00000900"/>
    </source>
</evidence>
<keyword evidence="15" id="KW-0131">Cell cycle</keyword>
<accession>A0A3Q2FP41</accession>
<evidence type="ECO:0000256" key="7">
    <source>
        <dbReference type="ARBA" id="ARBA00022618"/>
    </source>
</evidence>
<comment type="catalytic activity">
    <reaction evidence="1">
        <text>S-ubiquitinyl-[E2 ubiquitin-conjugating enzyme]-L-cysteine + [acceptor protein]-L-lysine = [E2 ubiquitin-conjugating enzyme]-L-cysteine + N(6)-ubiquitinyl-[acceptor protein]-L-lysine.</text>
        <dbReference type="EC" id="2.3.2.27"/>
    </reaction>
</comment>
<dbReference type="FunFam" id="3.30.40.140:FF:000001">
    <property type="entry name" value="E3 ubiquitin-protein ligase CHFR isoform X1"/>
    <property type="match status" value="1"/>
</dbReference>
<dbReference type="InterPro" id="IPR001841">
    <property type="entry name" value="Znf_RING"/>
</dbReference>
<dbReference type="InterPro" id="IPR008984">
    <property type="entry name" value="SMAD_FHA_dom_sf"/>
</dbReference>
<dbReference type="RefSeq" id="XP_015238515.1">
    <property type="nucleotide sequence ID" value="XM_015383029.1"/>
</dbReference>
<dbReference type="PANTHER" id="PTHR16079">
    <property type="entry name" value="UBIQUITIN LIGASE PROTEIN CHFR"/>
    <property type="match status" value="1"/>
</dbReference>
<evidence type="ECO:0000259" key="21">
    <source>
        <dbReference type="PROSITE" id="PS50089"/>
    </source>
</evidence>
<evidence type="ECO:0000256" key="15">
    <source>
        <dbReference type="ARBA" id="ARBA00023306"/>
    </source>
</evidence>
<dbReference type="InterPro" id="IPR013083">
    <property type="entry name" value="Znf_RING/FYVE/PHD"/>
</dbReference>
<evidence type="ECO:0000256" key="6">
    <source>
        <dbReference type="ARBA" id="ARBA00017908"/>
    </source>
</evidence>
<dbReference type="Ensembl" id="ENSCVAT00000003682.1">
    <property type="protein sequence ID" value="ENSCVAP00000007210.1"/>
    <property type="gene ID" value="ENSCVAG00000008839.1"/>
</dbReference>
<dbReference type="CDD" id="cd22672">
    <property type="entry name" value="FHA_CHFR"/>
    <property type="match status" value="1"/>
</dbReference>
<dbReference type="InterPro" id="IPR000253">
    <property type="entry name" value="FHA_dom"/>
</dbReference>
<dbReference type="GeneID" id="107089947"/>
<proteinExistence type="inferred from homology"/>
<evidence type="ECO:0000256" key="8">
    <source>
        <dbReference type="ARBA" id="ARBA00022679"/>
    </source>
</evidence>
<comment type="subcellular location">
    <subcellularLocation>
        <location evidence="2">Nucleus</location>
        <location evidence="2">PML body</location>
    </subcellularLocation>
</comment>
<dbReference type="FunFam" id="2.60.200.20:FF:000022">
    <property type="entry name" value="E3 ubiquitin-protein ligase CHFR isoform X2"/>
    <property type="match status" value="1"/>
</dbReference>
<evidence type="ECO:0000313" key="22">
    <source>
        <dbReference type="Ensembl" id="ENSCVAP00000007210.1"/>
    </source>
</evidence>
<comment type="pathway">
    <text evidence="3">Protein modification; protein ubiquitination.</text>
</comment>
<evidence type="ECO:0000259" key="20">
    <source>
        <dbReference type="PROSITE" id="PS50006"/>
    </source>
</evidence>
<dbReference type="GO" id="GO:0008270">
    <property type="term" value="F:zinc ion binding"/>
    <property type="evidence" value="ECO:0007669"/>
    <property type="project" value="UniProtKB-KW"/>
</dbReference>
<keyword evidence="9" id="KW-0479">Metal-binding</keyword>
<dbReference type="InterPro" id="IPR052256">
    <property type="entry name" value="E3_ubiquitin-ligase_CHFR"/>
</dbReference>
<reference evidence="22" key="1">
    <citation type="submission" date="2025-08" db="UniProtKB">
        <authorList>
            <consortium name="Ensembl"/>
        </authorList>
    </citation>
    <scope>IDENTIFICATION</scope>
</reference>
<organism evidence="22 23">
    <name type="scientific">Cyprinodon variegatus</name>
    <name type="common">Sheepshead minnow</name>
    <dbReference type="NCBI Taxonomy" id="28743"/>
    <lineage>
        <taxon>Eukaryota</taxon>
        <taxon>Metazoa</taxon>
        <taxon>Chordata</taxon>
        <taxon>Craniata</taxon>
        <taxon>Vertebrata</taxon>
        <taxon>Euteleostomi</taxon>
        <taxon>Actinopterygii</taxon>
        <taxon>Neopterygii</taxon>
        <taxon>Teleostei</taxon>
        <taxon>Neoteleostei</taxon>
        <taxon>Acanthomorphata</taxon>
        <taxon>Ovalentaria</taxon>
        <taxon>Atherinomorphae</taxon>
        <taxon>Cyprinodontiformes</taxon>
        <taxon>Cyprinodontidae</taxon>
        <taxon>Cyprinodon</taxon>
    </lineage>
</organism>
<reference evidence="22" key="2">
    <citation type="submission" date="2025-09" db="UniProtKB">
        <authorList>
            <consortium name="Ensembl"/>
        </authorList>
    </citation>
    <scope>IDENTIFICATION</scope>
</reference>
<keyword evidence="10 18" id="KW-0863">Zinc-finger</keyword>
<evidence type="ECO:0000256" key="14">
    <source>
        <dbReference type="ARBA" id="ARBA00023242"/>
    </source>
</evidence>
<dbReference type="PROSITE" id="PS00518">
    <property type="entry name" value="ZF_RING_1"/>
    <property type="match status" value="1"/>
</dbReference>
<feature type="region of interest" description="Disordered" evidence="19">
    <location>
        <begin position="411"/>
        <end position="439"/>
    </location>
</feature>
<dbReference type="GO" id="GO:0016567">
    <property type="term" value="P:protein ubiquitination"/>
    <property type="evidence" value="ECO:0007669"/>
    <property type="project" value="UniProtKB-UniPathway"/>
</dbReference>
<dbReference type="UniPathway" id="UPA00143"/>
<evidence type="ECO:0000313" key="23">
    <source>
        <dbReference type="Proteomes" id="UP000265020"/>
    </source>
</evidence>
<evidence type="ECO:0000256" key="3">
    <source>
        <dbReference type="ARBA" id="ARBA00004906"/>
    </source>
</evidence>
<dbReference type="CTD" id="55743"/>
<dbReference type="OrthoDB" id="1305878at2759"/>
<dbReference type="KEGG" id="cvg:107089947"/>
<dbReference type="GeneTree" id="ENSGT00400000022306"/>
<dbReference type="Proteomes" id="UP000265020">
    <property type="component" value="Unassembled WGS sequence"/>
</dbReference>
<name>A0A3Q2FP41_CYPVA</name>
<dbReference type="AlphaFoldDB" id="A0A3Q2FP41"/>
<protein>
    <recommendedName>
        <fullName evidence="6">E3 ubiquitin-protein ligase CHFR</fullName>
        <ecNumber evidence="5">2.3.2.27</ecNumber>
    </recommendedName>
    <alternativeName>
        <fullName evidence="17">Checkpoint with forkhead and RING finger domains protein</fullName>
    </alternativeName>
    <alternativeName>
        <fullName evidence="16">RING-type E3 ubiquitin transferase CHFR</fullName>
    </alternativeName>
</protein>
<keyword evidence="14" id="KW-0539">Nucleus</keyword>
<comment type="similarity">
    <text evidence="4">Belongs to the CHFR family.</text>
</comment>
<dbReference type="InterPro" id="IPR040909">
    <property type="entry name" value="CHFR_Znf-CRD"/>
</dbReference>
<dbReference type="GO" id="GO:0006511">
    <property type="term" value="P:ubiquitin-dependent protein catabolic process"/>
    <property type="evidence" value="ECO:0007669"/>
    <property type="project" value="TreeGrafter"/>
</dbReference>
<dbReference type="FunFam" id="3.30.40.10:FF:000203">
    <property type="entry name" value="E3 ubiquitin-protein ligase CHFR isoform X1"/>
    <property type="match status" value="1"/>
</dbReference>
<keyword evidence="13" id="KW-0862">Zinc</keyword>
<evidence type="ECO:0000256" key="17">
    <source>
        <dbReference type="ARBA" id="ARBA00031332"/>
    </source>
</evidence>
<evidence type="ECO:0000256" key="12">
    <source>
        <dbReference type="ARBA" id="ARBA00022786"/>
    </source>
</evidence>
<sequence>MDNYSNARPWGKLVKVDSSETILLFTKECTVGRKKGCYLSFPANKLVSGEHCKIVKDEHSGRVWLEDTSTNGTVINSSKVVKKQTHVLQNGDVIYFVYRKSEPEHNIAYVYHSLTMEEALPEDSHNIERPAYSVSPVLTSEMSLSVEPVMLTKAPLDPSQEEPQPSTSASHYCIENPSSVGPPSAFDKDAASAVQKHTDYLEPECKRRRTDGPDSDLGTGSSTETAGAAEGGLLSKPHVEETKTDKMEESLTCVICQDLLHDCISLQPCMHAFCAACYSGWMERSSLCPTCRCPVERICKNHILNNLVEAYLIQHPEKCRSEEDLKSMDSRNKITQDMLQPKVERSFSDEEGSSDYLFELSDNDSDSSDISQPLVLCRQCPGHMRDMGQVLFASGSNFWFTGLSSLPPVLPPPKPACEDGAAKPAGEQPSTSSDPPSAHAPQDYCCPPQGCHLICTCCLQPMPDRRAELNNQQQVVTQQCMLCQRPFCHMYWGCQRIGCHGCLAPFSELNLTDKCLDGVLNSNNYESEVLRNYLSAKGKTWKDLLQESLQSLQEGKYLLTDCRISANTIVCSCCGLHAFKELAYKYRQSIPRSELPASVTSRPDCYWGRNCRTQVKAHHAVKFNHICEQTRFKS</sequence>
<evidence type="ECO:0000256" key="16">
    <source>
        <dbReference type="ARBA" id="ARBA00029800"/>
    </source>
</evidence>
<keyword evidence="7" id="KW-0132">Cell division</keyword>
<dbReference type="OMA" id="SNYWFPG"/>
<evidence type="ECO:0000256" key="2">
    <source>
        <dbReference type="ARBA" id="ARBA00004322"/>
    </source>
</evidence>
<dbReference type="PROSITE" id="PS50089">
    <property type="entry name" value="ZF_RING_2"/>
    <property type="match status" value="1"/>
</dbReference>
<dbReference type="Gene3D" id="3.30.40.10">
    <property type="entry name" value="Zinc/RING finger domain, C3HC4 (zinc finger)"/>
    <property type="match status" value="1"/>
</dbReference>
<dbReference type="GO" id="GO:0061630">
    <property type="term" value="F:ubiquitin protein ligase activity"/>
    <property type="evidence" value="ECO:0007669"/>
    <property type="project" value="UniProtKB-EC"/>
</dbReference>
<dbReference type="CDD" id="cd16503">
    <property type="entry name" value="RING-HC_CHFR"/>
    <property type="match status" value="1"/>
</dbReference>
<evidence type="ECO:0000256" key="4">
    <source>
        <dbReference type="ARBA" id="ARBA00005797"/>
    </source>
</evidence>
<keyword evidence="8" id="KW-0808">Transferase</keyword>
<evidence type="ECO:0000256" key="18">
    <source>
        <dbReference type="PROSITE-ProRule" id="PRU00175"/>
    </source>
</evidence>
<dbReference type="InterPro" id="IPR017907">
    <property type="entry name" value="Znf_RING_CS"/>
</dbReference>
<dbReference type="EC" id="2.3.2.27" evidence="5"/>
<dbReference type="Pfam" id="PF00498">
    <property type="entry name" value="FHA"/>
    <property type="match status" value="1"/>
</dbReference>
<feature type="compositionally biased region" description="Polar residues" evidence="19">
    <location>
        <begin position="161"/>
        <end position="175"/>
    </location>
</feature>
<dbReference type="Pfam" id="PF17979">
    <property type="entry name" value="zf-CRD"/>
    <property type="match status" value="1"/>
</dbReference>
<evidence type="ECO:0000256" key="9">
    <source>
        <dbReference type="ARBA" id="ARBA00022723"/>
    </source>
</evidence>
<feature type="domain" description="FHA" evidence="20">
    <location>
        <begin position="29"/>
        <end position="80"/>
    </location>
</feature>
<dbReference type="PANTHER" id="PTHR16079:SF4">
    <property type="entry name" value="E3 UBIQUITIN-PROTEIN LIGASE CHFR"/>
    <property type="match status" value="1"/>
</dbReference>
<dbReference type="Pfam" id="PF13923">
    <property type="entry name" value="zf-C3HC4_2"/>
    <property type="match status" value="1"/>
</dbReference>
<dbReference type="SUPFAM" id="SSF57850">
    <property type="entry name" value="RING/U-box"/>
    <property type="match status" value="1"/>
</dbReference>
<evidence type="ECO:0000256" key="13">
    <source>
        <dbReference type="ARBA" id="ARBA00022833"/>
    </source>
</evidence>
<dbReference type="Gene3D" id="3.30.40.140">
    <property type="match status" value="1"/>
</dbReference>
<feature type="domain" description="RING-type" evidence="21">
    <location>
        <begin position="253"/>
        <end position="292"/>
    </location>
</feature>
<evidence type="ECO:0000256" key="19">
    <source>
        <dbReference type="SAM" id="MobiDB-lite"/>
    </source>
</evidence>
<dbReference type="SMART" id="SM00184">
    <property type="entry name" value="RING"/>
    <property type="match status" value="1"/>
</dbReference>
<dbReference type="GO" id="GO:0016605">
    <property type="term" value="C:PML body"/>
    <property type="evidence" value="ECO:0007669"/>
    <property type="project" value="UniProtKB-SubCell"/>
</dbReference>
<evidence type="ECO:0000256" key="11">
    <source>
        <dbReference type="ARBA" id="ARBA00022776"/>
    </source>
</evidence>
<feature type="region of interest" description="Disordered" evidence="19">
    <location>
        <begin position="155"/>
        <end position="175"/>
    </location>
</feature>
<feature type="region of interest" description="Disordered" evidence="19">
    <location>
        <begin position="201"/>
        <end position="243"/>
    </location>
</feature>
<keyword evidence="11" id="KW-0498">Mitosis</keyword>
<dbReference type="SUPFAM" id="SSF49879">
    <property type="entry name" value="SMAD/FHA domain"/>
    <property type="match status" value="1"/>
</dbReference>
<keyword evidence="23" id="KW-1185">Reference proteome</keyword>
<dbReference type="STRING" id="28743.ENSCVAP00000007210"/>
<dbReference type="GO" id="GO:0051301">
    <property type="term" value="P:cell division"/>
    <property type="evidence" value="ECO:0007669"/>
    <property type="project" value="UniProtKB-KW"/>
</dbReference>